<accession>A0A9P5P8R8</accession>
<gene>
    <name evidence="2" type="ORF">BDP27DRAFT_1341545</name>
</gene>
<dbReference type="EMBL" id="JADNRY010000305">
    <property type="protein sequence ID" value="KAF9059378.1"/>
    <property type="molecule type" value="Genomic_DNA"/>
</dbReference>
<feature type="signal peptide" evidence="1">
    <location>
        <begin position="1"/>
        <end position="24"/>
    </location>
</feature>
<name>A0A9P5P8R8_9AGAR</name>
<sequence length="73" mass="8204">MYLSAWISFSCASAFNLSSTLVACRQECTFSSEDFSTEGDLQLDLSLHPRSRSTNLRKNILSTQGHLIRSVKF</sequence>
<comment type="caution">
    <text evidence="2">The sequence shown here is derived from an EMBL/GenBank/DDBJ whole genome shotgun (WGS) entry which is preliminary data.</text>
</comment>
<evidence type="ECO:0000313" key="2">
    <source>
        <dbReference type="EMBL" id="KAF9059378.1"/>
    </source>
</evidence>
<dbReference type="AlphaFoldDB" id="A0A9P5P8R8"/>
<reference evidence="2" key="1">
    <citation type="submission" date="2020-11" db="EMBL/GenBank/DDBJ databases">
        <authorList>
            <consortium name="DOE Joint Genome Institute"/>
            <person name="Ahrendt S."/>
            <person name="Riley R."/>
            <person name="Andreopoulos W."/>
            <person name="Labutti K."/>
            <person name="Pangilinan J."/>
            <person name="Ruiz-Duenas F.J."/>
            <person name="Barrasa J.M."/>
            <person name="Sanchez-Garcia M."/>
            <person name="Camarero S."/>
            <person name="Miyauchi S."/>
            <person name="Serrano A."/>
            <person name="Linde D."/>
            <person name="Babiker R."/>
            <person name="Drula E."/>
            <person name="Ayuso-Fernandez I."/>
            <person name="Pacheco R."/>
            <person name="Padilla G."/>
            <person name="Ferreira P."/>
            <person name="Barriuso J."/>
            <person name="Kellner H."/>
            <person name="Castanera R."/>
            <person name="Alfaro M."/>
            <person name="Ramirez L."/>
            <person name="Pisabarro A.G."/>
            <person name="Kuo A."/>
            <person name="Tritt A."/>
            <person name="Lipzen A."/>
            <person name="He G."/>
            <person name="Yan M."/>
            <person name="Ng V."/>
            <person name="Cullen D."/>
            <person name="Martin F."/>
            <person name="Rosso M.-N."/>
            <person name="Henrissat B."/>
            <person name="Hibbett D."/>
            <person name="Martinez A.T."/>
            <person name="Grigoriev I.V."/>
        </authorList>
    </citation>
    <scope>NUCLEOTIDE SEQUENCE</scope>
    <source>
        <strain evidence="2">AH 40177</strain>
    </source>
</reference>
<protein>
    <recommendedName>
        <fullName evidence="4">Secreted protein</fullName>
    </recommendedName>
</protein>
<proteinExistence type="predicted"/>
<keyword evidence="3" id="KW-1185">Reference proteome</keyword>
<feature type="chain" id="PRO_5040221328" description="Secreted protein" evidence="1">
    <location>
        <begin position="25"/>
        <end position="73"/>
    </location>
</feature>
<evidence type="ECO:0000256" key="1">
    <source>
        <dbReference type="SAM" id="SignalP"/>
    </source>
</evidence>
<dbReference type="Proteomes" id="UP000772434">
    <property type="component" value="Unassembled WGS sequence"/>
</dbReference>
<organism evidence="2 3">
    <name type="scientific">Rhodocollybia butyracea</name>
    <dbReference type="NCBI Taxonomy" id="206335"/>
    <lineage>
        <taxon>Eukaryota</taxon>
        <taxon>Fungi</taxon>
        <taxon>Dikarya</taxon>
        <taxon>Basidiomycota</taxon>
        <taxon>Agaricomycotina</taxon>
        <taxon>Agaricomycetes</taxon>
        <taxon>Agaricomycetidae</taxon>
        <taxon>Agaricales</taxon>
        <taxon>Marasmiineae</taxon>
        <taxon>Omphalotaceae</taxon>
        <taxon>Rhodocollybia</taxon>
    </lineage>
</organism>
<evidence type="ECO:0000313" key="3">
    <source>
        <dbReference type="Proteomes" id="UP000772434"/>
    </source>
</evidence>
<keyword evidence="1" id="KW-0732">Signal</keyword>
<evidence type="ECO:0008006" key="4">
    <source>
        <dbReference type="Google" id="ProtNLM"/>
    </source>
</evidence>